<gene>
    <name evidence="2" type="ORF">OSB04_031328</name>
</gene>
<keyword evidence="3" id="KW-1185">Reference proteome</keyword>
<feature type="compositionally biased region" description="Low complexity" evidence="1">
    <location>
        <begin position="435"/>
        <end position="447"/>
    </location>
</feature>
<evidence type="ECO:0008006" key="4">
    <source>
        <dbReference type="Google" id="ProtNLM"/>
    </source>
</evidence>
<feature type="compositionally biased region" description="Polar residues" evidence="1">
    <location>
        <begin position="415"/>
        <end position="434"/>
    </location>
</feature>
<reference evidence="2" key="1">
    <citation type="submission" date="2023-03" db="EMBL/GenBank/DDBJ databases">
        <title>Chromosome-scale reference genome and RAD-based genetic map of yellow starthistle (Centaurea solstitialis) reveal putative structural variation and QTLs associated with invader traits.</title>
        <authorList>
            <person name="Reatini B."/>
            <person name="Cang F.A."/>
            <person name="Jiang Q."/>
            <person name="Mckibben M.T.W."/>
            <person name="Barker M.S."/>
            <person name="Rieseberg L.H."/>
            <person name="Dlugosch K.M."/>
        </authorList>
    </citation>
    <scope>NUCLEOTIDE SEQUENCE</scope>
    <source>
        <strain evidence="2">CAN-66</strain>
        <tissue evidence="2">Leaf</tissue>
    </source>
</reference>
<feature type="compositionally biased region" description="Basic and acidic residues" evidence="1">
    <location>
        <begin position="37"/>
        <end position="52"/>
    </location>
</feature>
<feature type="compositionally biased region" description="Polar residues" evidence="1">
    <location>
        <begin position="211"/>
        <end position="227"/>
    </location>
</feature>
<feature type="region of interest" description="Disordered" evidence="1">
    <location>
        <begin position="199"/>
        <end position="233"/>
    </location>
</feature>
<evidence type="ECO:0000313" key="2">
    <source>
        <dbReference type="EMBL" id="KAJ9538595.1"/>
    </source>
</evidence>
<protein>
    <recommendedName>
        <fullName evidence="4">DUF3741 domain-containing protein</fullName>
    </recommendedName>
</protein>
<dbReference type="PANTHER" id="PTHR34282">
    <property type="entry name" value="OS01G0228800 PROTEIN-RELATED"/>
    <property type="match status" value="1"/>
</dbReference>
<dbReference type="Proteomes" id="UP001172457">
    <property type="component" value="Chromosome 8"/>
</dbReference>
<evidence type="ECO:0000256" key="1">
    <source>
        <dbReference type="SAM" id="MobiDB-lite"/>
    </source>
</evidence>
<proteinExistence type="predicted"/>
<organism evidence="2 3">
    <name type="scientific">Centaurea solstitialis</name>
    <name type="common">yellow star-thistle</name>
    <dbReference type="NCBI Taxonomy" id="347529"/>
    <lineage>
        <taxon>Eukaryota</taxon>
        <taxon>Viridiplantae</taxon>
        <taxon>Streptophyta</taxon>
        <taxon>Embryophyta</taxon>
        <taxon>Tracheophyta</taxon>
        <taxon>Spermatophyta</taxon>
        <taxon>Magnoliopsida</taxon>
        <taxon>eudicotyledons</taxon>
        <taxon>Gunneridae</taxon>
        <taxon>Pentapetalae</taxon>
        <taxon>asterids</taxon>
        <taxon>campanulids</taxon>
        <taxon>Asterales</taxon>
        <taxon>Asteraceae</taxon>
        <taxon>Carduoideae</taxon>
        <taxon>Cardueae</taxon>
        <taxon>Centaureinae</taxon>
        <taxon>Centaurea</taxon>
    </lineage>
</organism>
<feature type="compositionally biased region" description="Basic and acidic residues" evidence="1">
    <location>
        <begin position="390"/>
        <end position="406"/>
    </location>
</feature>
<dbReference type="AlphaFoldDB" id="A0AA38W4M5"/>
<feature type="region of interest" description="Disordered" evidence="1">
    <location>
        <begin position="26"/>
        <end position="52"/>
    </location>
</feature>
<feature type="region of interest" description="Disordered" evidence="1">
    <location>
        <begin position="327"/>
        <end position="455"/>
    </location>
</feature>
<name>A0AA38W4M5_9ASTR</name>
<accession>A0AA38W4M5</accession>
<sequence length="633" mass="71174">MPQESLRSVVYRSFVTCEDPRGVIEGKTIKIPKMGSQKHENPSKNPKEKEKISSCKTPCSYELVEVKNGARKLNETIDSWSNGAGFRGRPRDIAKDLLKGALDLQESLAMLGKLQAVSCKGESRRKRAETREVLVDGIGSDRFGNFRNHVMGFRDRSDQENGSSRDCYKELREVIKDGLSRHNLLPRNQEILKLQLSPDVASSSSSRSSSMVYSTHEFTSSDSISSRATEEKSKGSNLIAKLMGLEEFPLKTGPGKPSDRGRMRPVFDIDLPNSTKPNFSGRELDRERMSLDKIIEMMKSKRLLRSKNREIKETGVSYSEKRFRDDTPPIVLMKPQRLGPDKAVKNGKPKADVNPVRKLHQEKAKAEEKAVKISGKSTSNKPKALVSVIRKPERKQETEKKVDKIQKMARKPAINSVSKSNSTTQSKSGPQNPVSKRTSSSGLSNSSKQKKSSKIEKAVIEVLPTNIHEVLKIDSTGVEETETEDSEVTIKEIDNERQKSIREALGEDFNHINDSVTSIDPPETRNNREDTSVSNTQERKTRILQNLTTFQDSEPATSDLFHDCVNEFLDHENRRHSNPFHHTSVLKSRIFISEAQLTREILNGIENLRKYSKISSENSNADLVSGLLEGIYL</sequence>
<dbReference type="EMBL" id="JARYMX010000008">
    <property type="protein sequence ID" value="KAJ9538595.1"/>
    <property type="molecule type" value="Genomic_DNA"/>
</dbReference>
<feature type="compositionally biased region" description="Basic and acidic residues" evidence="1">
    <location>
        <begin position="359"/>
        <end position="371"/>
    </location>
</feature>
<comment type="caution">
    <text evidence="2">The sequence shown here is derived from an EMBL/GenBank/DDBJ whole genome shotgun (WGS) entry which is preliminary data.</text>
</comment>
<feature type="region of interest" description="Disordered" evidence="1">
    <location>
        <begin position="512"/>
        <end position="537"/>
    </location>
</feature>
<feature type="compositionally biased region" description="Basic and acidic residues" evidence="1">
    <location>
        <begin position="522"/>
        <end position="537"/>
    </location>
</feature>
<evidence type="ECO:0000313" key="3">
    <source>
        <dbReference type="Proteomes" id="UP001172457"/>
    </source>
</evidence>
<feature type="region of interest" description="Disordered" evidence="1">
    <location>
        <begin position="248"/>
        <end position="281"/>
    </location>
</feature>
<dbReference type="PANTHER" id="PTHR34282:SF2">
    <property type="entry name" value="DUF3741 DOMAIN-CONTAINING PROTEIN"/>
    <property type="match status" value="1"/>
</dbReference>
<feature type="compositionally biased region" description="Basic and acidic residues" evidence="1">
    <location>
        <begin position="257"/>
        <end position="267"/>
    </location>
</feature>